<dbReference type="Gene3D" id="1.10.8.50">
    <property type="match status" value="1"/>
</dbReference>
<dbReference type="eggNOG" id="KOG3311">
    <property type="taxonomic scope" value="Eukaryota"/>
</dbReference>
<accession>A0A1D8N6R1</accession>
<dbReference type="AlphaFoldDB" id="A0A1D8N6R1"/>
<dbReference type="PANTHER" id="PTHR10871:SF1">
    <property type="entry name" value="SMALL RIBOSOMAL SUBUNIT PROTEIN US13M"/>
    <property type="match status" value="1"/>
</dbReference>
<dbReference type="InterPro" id="IPR027437">
    <property type="entry name" value="Rbsml_uS13_C"/>
</dbReference>
<dbReference type="GO" id="GO:0005777">
    <property type="term" value="C:peroxisome"/>
    <property type="evidence" value="ECO:0007669"/>
    <property type="project" value="EnsemblFungi"/>
</dbReference>
<keyword evidence="3" id="KW-0687">Ribonucleoprotein</keyword>
<dbReference type="Proteomes" id="UP000182444">
    <property type="component" value="Chromosome 1B"/>
</dbReference>
<dbReference type="GO" id="GO:0003723">
    <property type="term" value="F:RNA binding"/>
    <property type="evidence" value="ECO:0007669"/>
    <property type="project" value="InterPro"/>
</dbReference>
<dbReference type="PANTHER" id="PTHR10871">
    <property type="entry name" value="30S RIBOSOMAL PROTEIN S13/40S RIBOSOMAL PROTEIN S18"/>
    <property type="match status" value="1"/>
</dbReference>
<dbReference type="PROSITE" id="PS50159">
    <property type="entry name" value="RIBOSOMAL_S13_2"/>
    <property type="match status" value="1"/>
</dbReference>
<evidence type="ECO:0000313" key="7">
    <source>
        <dbReference type="Proteomes" id="UP000182444"/>
    </source>
</evidence>
<dbReference type="VEuPathDB" id="FungiDB:YALI0_B06578g"/>
<reference evidence="6 8" key="2">
    <citation type="submission" date="2018-07" db="EMBL/GenBank/DDBJ databases">
        <title>Draft Genome Assemblies for Five Robust Yarrowia lipolytica Strains Exhibiting High Lipid Production and Pentose Sugar Utilization and Sugar Alcohol Secretion from Undetoxified Lignocellulosic Biomass Hydrolysates.</title>
        <authorList>
            <consortium name="DOE Joint Genome Institute"/>
            <person name="Walker C."/>
            <person name="Ryu S."/>
            <person name="Na H."/>
            <person name="Zane M."/>
            <person name="LaButti K."/>
            <person name="Lipzen A."/>
            <person name="Haridas S."/>
            <person name="Barry K."/>
            <person name="Grigoriev I.V."/>
            <person name="Quarterman J."/>
            <person name="Slininger P."/>
            <person name="Dien B."/>
            <person name="Trinh C.T."/>
        </authorList>
    </citation>
    <scope>NUCLEOTIDE SEQUENCE [LARGE SCALE GENOMIC DNA]</scope>
    <source>
        <strain evidence="6 8">YB392</strain>
    </source>
</reference>
<comment type="similarity">
    <text evidence="1">Belongs to the universal ribosomal protein uS13 family.</text>
</comment>
<protein>
    <recommendedName>
        <fullName evidence="4">Small ribosomal subunit protein uS13m</fullName>
    </recommendedName>
</protein>
<evidence type="ECO:0000313" key="6">
    <source>
        <dbReference type="EMBL" id="RDW24577.1"/>
    </source>
</evidence>
<proteinExistence type="inferred from homology"/>
<evidence type="ECO:0000256" key="2">
    <source>
        <dbReference type="ARBA" id="ARBA00022980"/>
    </source>
</evidence>
<dbReference type="SUPFAM" id="SSF46946">
    <property type="entry name" value="S13-like H2TH domain"/>
    <property type="match status" value="1"/>
</dbReference>
<evidence type="ECO:0000313" key="8">
    <source>
        <dbReference type="Proteomes" id="UP000256601"/>
    </source>
</evidence>
<evidence type="ECO:0000313" key="5">
    <source>
        <dbReference type="EMBL" id="AOW01316.1"/>
    </source>
</evidence>
<name>A0A1D8N6R1_YARLL</name>
<gene>
    <name evidence="6" type="ORF">B0I71DRAFT_134050</name>
    <name evidence="5" type="ORF">YALI1_B08627g</name>
</gene>
<reference evidence="5 7" key="1">
    <citation type="journal article" date="2016" name="PLoS ONE">
        <title>Sequence Assembly of Yarrowia lipolytica Strain W29/CLIB89 Shows Transposable Element Diversity.</title>
        <authorList>
            <person name="Magnan C."/>
            <person name="Yu J."/>
            <person name="Chang I."/>
            <person name="Jahn E."/>
            <person name="Kanomata Y."/>
            <person name="Wu J."/>
            <person name="Zeller M."/>
            <person name="Oakes M."/>
            <person name="Baldi P."/>
            <person name="Sandmeyer S."/>
        </authorList>
    </citation>
    <scope>NUCLEOTIDE SEQUENCE [LARGE SCALE GENOMIC DNA]</scope>
    <source>
        <strain evidence="5">CLIB89</strain>
        <strain evidence="7">CLIB89(W29)</strain>
    </source>
</reference>
<dbReference type="GO" id="GO:0003735">
    <property type="term" value="F:structural constituent of ribosome"/>
    <property type="evidence" value="ECO:0007669"/>
    <property type="project" value="EnsemblFungi"/>
</dbReference>
<organism evidence="5 7">
    <name type="scientific">Yarrowia lipolytica</name>
    <name type="common">Candida lipolytica</name>
    <dbReference type="NCBI Taxonomy" id="4952"/>
    <lineage>
        <taxon>Eukaryota</taxon>
        <taxon>Fungi</taxon>
        <taxon>Dikarya</taxon>
        <taxon>Ascomycota</taxon>
        <taxon>Saccharomycotina</taxon>
        <taxon>Dipodascomycetes</taxon>
        <taxon>Dipodascales</taxon>
        <taxon>Dipodascales incertae sedis</taxon>
        <taxon>Yarrowia</taxon>
    </lineage>
</organism>
<dbReference type="EMBL" id="KZ859028">
    <property type="protein sequence ID" value="RDW24577.1"/>
    <property type="molecule type" value="Genomic_DNA"/>
</dbReference>
<dbReference type="GO" id="GO:0005763">
    <property type="term" value="C:mitochondrial small ribosomal subunit"/>
    <property type="evidence" value="ECO:0007669"/>
    <property type="project" value="EnsemblFungi"/>
</dbReference>
<dbReference type="KEGG" id="yli:2906804"/>
<dbReference type="GO" id="GO:0006412">
    <property type="term" value="P:translation"/>
    <property type="evidence" value="ECO:0007669"/>
    <property type="project" value="InterPro"/>
</dbReference>
<dbReference type="Pfam" id="PF00416">
    <property type="entry name" value="Ribosomal_S13"/>
    <property type="match status" value="1"/>
</dbReference>
<sequence length="156" mass="17377">MVVHIMGKRFQNTWKVSYGLSQQVFGVGPFQAKRLCAKIGLYPGMRMGELTQGDIMAIVKELSTNVTIESDLAKKINADIERKRKTGSYVGRRHVMGMPVKGQKTRTNGKNARRFNRVPRRHFGSVSEALGSLANEYKAAPGAEAKGIMGFLSKFW</sequence>
<dbReference type="OMA" id="IYPNCRM"/>
<dbReference type="Gene3D" id="4.10.910.10">
    <property type="entry name" value="30s ribosomal protein s13, domain 2"/>
    <property type="match status" value="1"/>
</dbReference>
<dbReference type="EMBL" id="CP017554">
    <property type="protein sequence ID" value="AOW01316.1"/>
    <property type="molecule type" value="Genomic_DNA"/>
</dbReference>
<dbReference type="GeneID" id="2906804"/>
<dbReference type="Proteomes" id="UP000256601">
    <property type="component" value="Unassembled WGS sequence"/>
</dbReference>
<evidence type="ECO:0000256" key="4">
    <source>
        <dbReference type="ARBA" id="ARBA00040757"/>
    </source>
</evidence>
<dbReference type="InterPro" id="IPR010979">
    <property type="entry name" value="Ribosomal_uS13-like_H2TH"/>
</dbReference>
<keyword evidence="2 6" id="KW-0689">Ribosomal protein</keyword>
<dbReference type="VEuPathDB" id="FungiDB:YALI1_B08627g"/>
<dbReference type="InterPro" id="IPR001892">
    <property type="entry name" value="Ribosomal_uS13"/>
</dbReference>
<evidence type="ECO:0000256" key="3">
    <source>
        <dbReference type="ARBA" id="ARBA00023274"/>
    </source>
</evidence>
<evidence type="ECO:0000256" key="1">
    <source>
        <dbReference type="ARBA" id="ARBA00008080"/>
    </source>
</evidence>
<dbReference type="FunFam" id="1.10.8.50:FF:000001">
    <property type="entry name" value="30S ribosomal protein S13"/>
    <property type="match status" value="1"/>
</dbReference>